<evidence type="ECO:0000313" key="7">
    <source>
        <dbReference type="Proteomes" id="UP000295361"/>
    </source>
</evidence>
<keyword evidence="7" id="KW-1185">Reference proteome</keyword>
<dbReference type="InterPro" id="IPR051721">
    <property type="entry name" value="Biopterin_syn/organic_redct"/>
</dbReference>
<keyword evidence="4" id="KW-0560">Oxidoreductase</keyword>
<evidence type="ECO:0000256" key="1">
    <source>
        <dbReference type="ARBA" id="ARBA00004496"/>
    </source>
</evidence>
<dbReference type="AlphaFoldDB" id="A0A4R6QLP8"/>
<dbReference type="GO" id="GO:0004757">
    <property type="term" value="F:sepiapterin reductase (NADP+) activity"/>
    <property type="evidence" value="ECO:0007669"/>
    <property type="project" value="TreeGrafter"/>
</dbReference>
<keyword evidence="3" id="KW-0521">NADP</keyword>
<reference evidence="6 7" key="1">
    <citation type="submission" date="2019-03" db="EMBL/GenBank/DDBJ databases">
        <title>Genomic Encyclopedia of Type Strains, Phase IV (KMG-IV): sequencing the most valuable type-strain genomes for metagenomic binning, comparative biology and taxonomic classification.</title>
        <authorList>
            <person name="Goeker M."/>
        </authorList>
    </citation>
    <scope>NUCLEOTIDE SEQUENCE [LARGE SCALE GENOMIC DNA]</scope>
    <source>
        <strain evidence="6 7">DSM 16998</strain>
    </source>
</reference>
<dbReference type="RefSeq" id="WP_133701655.1">
    <property type="nucleotide sequence ID" value="NZ_SNXS01000004.1"/>
</dbReference>
<accession>A0A4R6QLP8</accession>
<organism evidence="6 7">
    <name type="scientific">Roseateles toxinivorans</name>
    <dbReference type="NCBI Taxonomy" id="270368"/>
    <lineage>
        <taxon>Bacteria</taxon>
        <taxon>Pseudomonadati</taxon>
        <taxon>Pseudomonadota</taxon>
        <taxon>Betaproteobacteria</taxon>
        <taxon>Burkholderiales</taxon>
        <taxon>Sphaerotilaceae</taxon>
        <taxon>Roseateles</taxon>
    </lineage>
</organism>
<dbReference type="Proteomes" id="UP000295361">
    <property type="component" value="Unassembled WGS sequence"/>
</dbReference>
<evidence type="ECO:0000313" key="6">
    <source>
        <dbReference type="EMBL" id="TDP63788.1"/>
    </source>
</evidence>
<dbReference type="PRINTS" id="PR00080">
    <property type="entry name" value="SDRFAMILY"/>
</dbReference>
<evidence type="ECO:0000256" key="3">
    <source>
        <dbReference type="ARBA" id="ARBA00022857"/>
    </source>
</evidence>
<dbReference type="InterPro" id="IPR002347">
    <property type="entry name" value="SDR_fam"/>
</dbReference>
<keyword evidence="2" id="KW-0963">Cytoplasm</keyword>
<gene>
    <name evidence="6" type="ORF">DES47_10470</name>
</gene>
<comment type="similarity">
    <text evidence="5">Belongs to the short-chain dehydrogenases/reductases (SDR) family.</text>
</comment>
<dbReference type="PRINTS" id="PR00081">
    <property type="entry name" value="GDHRDH"/>
</dbReference>
<dbReference type="InterPro" id="IPR036291">
    <property type="entry name" value="NAD(P)-bd_dom_sf"/>
</dbReference>
<comment type="subcellular location">
    <subcellularLocation>
        <location evidence="1">Cytoplasm</location>
    </subcellularLocation>
</comment>
<dbReference type="PANTHER" id="PTHR44085">
    <property type="entry name" value="SEPIAPTERIN REDUCTASE"/>
    <property type="match status" value="1"/>
</dbReference>
<dbReference type="Pfam" id="PF00106">
    <property type="entry name" value="adh_short"/>
    <property type="match status" value="1"/>
</dbReference>
<protein>
    <submittedName>
        <fullName evidence="6">NAD(P)-dependent dehydrogenase (Short-subunit alcohol dehydrogenase family)</fullName>
    </submittedName>
</protein>
<dbReference type="InParanoid" id="A0A4R6QLP8"/>
<evidence type="ECO:0000256" key="2">
    <source>
        <dbReference type="ARBA" id="ARBA00022490"/>
    </source>
</evidence>
<dbReference type="GO" id="GO:0005737">
    <property type="term" value="C:cytoplasm"/>
    <property type="evidence" value="ECO:0007669"/>
    <property type="project" value="UniProtKB-SubCell"/>
</dbReference>
<evidence type="ECO:0000256" key="5">
    <source>
        <dbReference type="RuleBase" id="RU000363"/>
    </source>
</evidence>
<dbReference type="Gene3D" id="3.40.50.720">
    <property type="entry name" value="NAD(P)-binding Rossmann-like Domain"/>
    <property type="match status" value="1"/>
</dbReference>
<proteinExistence type="inferred from homology"/>
<dbReference type="SUPFAM" id="SSF51735">
    <property type="entry name" value="NAD(P)-binding Rossmann-fold domains"/>
    <property type="match status" value="1"/>
</dbReference>
<dbReference type="PANTHER" id="PTHR44085:SF2">
    <property type="entry name" value="SEPIAPTERIN REDUCTASE"/>
    <property type="match status" value="1"/>
</dbReference>
<name>A0A4R6QLP8_9BURK</name>
<sequence>MSTDSLFIVTGSSRGMGEAIARQLLQPGHRVLGISRQLNPALTQLAEERGAELEQWAQDLGEPLAAAQRLEAWLNALDARGFASASLINNAGVVSTPGPLGQSSAQELSNALRVGLESCLLLSSVFLRATAAWSASRKILNISSGLGRRAMAGSAAYCAAKAGMDHFSRAVAMEEASLANGARIVSLAPGVIDTDMQVQLRGSDPARFPERARFVELKAAGQLTTPDEAATQVLRYLARADFGSNPIGDVRDA</sequence>
<dbReference type="OrthoDB" id="9794387at2"/>
<dbReference type="GO" id="GO:0006729">
    <property type="term" value="P:tetrahydrobiopterin biosynthetic process"/>
    <property type="evidence" value="ECO:0007669"/>
    <property type="project" value="TreeGrafter"/>
</dbReference>
<evidence type="ECO:0000256" key="4">
    <source>
        <dbReference type="ARBA" id="ARBA00023002"/>
    </source>
</evidence>
<comment type="caution">
    <text evidence="6">The sequence shown here is derived from an EMBL/GenBank/DDBJ whole genome shotgun (WGS) entry which is preliminary data.</text>
</comment>
<dbReference type="InterPro" id="IPR020904">
    <property type="entry name" value="Sc_DH/Rdtase_CS"/>
</dbReference>
<dbReference type="PROSITE" id="PS00061">
    <property type="entry name" value="ADH_SHORT"/>
    <property type="match status" value="1"/>
</dbReference>
<dbReference type="EMBL" id="SNXS01000004">
    <property type="protein sequence ID" value="TDP63788.1"/>
    <property type="molecule type" value="Genomic_DNA"/>
</dbReference>